<dbReference type="EMBL" id="RWIC01000395">
    <property type="protein sequence ID" value="TKC44461.1"/>
    <property type="molecule type" value="Genomic_DNA"/>
</dbReference>
<evidence type="ECO:0000256" key="2">
    <source>
        <dbReference type="ARBA" id="ARBA00004496"/>
    </source>
</evidence>
<dbReference type="InterPro" id="IPR001192">
    <property type="entry name" value="PI-PLC_fam"/>
</dbReference>
<keyword evidence="6" id="KW-0479">Metal-binding</keyword>
<evidence type="ECO:0000256" key="3">
    <source>
        <dbReference type="ARBA" id="ARBA00004626"/>
    </source>
</evidence>
<dbReference type="CDD" id="cd13363">
    <property type="entry name" value="PH_PLC_delta"/>
    <property type="match status" value="1"/>
</dbReference>
<feature type="region of interest" description="Disordered" evidence="16">
    <location>
        <begin position="175"/>
        <end position="199"/>
    </location>
</feature>
<feature type="compositionally biased region" description="Basic residues" evidence="16">
    <location>
        <begin position="1"/>
        <end position="12"/>
    </location>
</feature>
<dbReference type="InterPro" id="IPR039504">
    <property type="entry name" value="PLC-delta3_EF-hand"/>
</dbReference>
<evidence type="ECO:0000313" key="20">
    <source>
        <dbReference type="Proteomes" id="UP000308365"/>
    </source>
</evidence>
<evidence type="ECO:0000256" key="15">
    <source>
        <dbReference type="RuleBase" id="RU361133"/>
    </source>
</evidence>
<dbReference type="PROSITE" id="PS50007">
    <property type="entry name" value="PIPLC_X_DOMAIN"/>
    <property type="match status" value="1"/>
</dbReference>
<dbReference type="FunFam" id="3.20.20.190:FF:000026">
    <property type="entry name" value="Phosphoinositide phospholipase C"/>
    <property type="match status" value="1"/>
</dbReference>
<evidence type="ECO:0000256" key="9">
    <source>
        <dbReference type="ARBA" id="ARBA00022837"/>
    </source>
</evidence>
<keyword evidence="4" id="KW-0963">Cytoplasm</keyword>
<evidence type="ECO:0000256" key="16">
    <source>
        <dbReference type="SAM" id="MobiDB-lite"/>
    </source>
</evidence>
<dbReference type="FunFam" id="1.10.238.10:FF:000071">
    <property type="entry name" value="Phosphoinositide phospholipase C"/>
    <property type="match status" value="1"/>
</dbReference>
<proteinExistence type="predicted"/>
<dbReference type="SUPFAM" id="SSF51695">
    <property type="entry name" value="PLC-like phosphodiesterases"/>
    <property type="match status" value="1"/>
</dbReference>
<reference evidence="20" key="1">
    <citation type="journal article" date="2019" name="IScience">
        <title>Narwhal Genome Reveals Long-Term Low Genetic Diversity despite Current Large Abundance Size.</title>
        <authorList>
            <person name="Westbury M.V."/>
            <person name="Petersen B."/>
            <person name="Garde E."/>
            <person name="Heide-Jorgensen M.P."/>
            <person name="Lorenzen E.D."/>
        </authorList>
    </citation>
    <scope>NUCLEOTIDE SEQUENCE [LARGE SCALE GENOMIC DNA]</scope>
</reference>
<feature type="compositionally biased region" description="Acidic residues" evidence="16">
    <location>
        <begin position="528"/>
        <end position="542"/>
    </location>
</feature>
<dbReference type="SMART" id="SM00148">
    <property type="entry name" value="PLCXc"/>
    <property type="match status" value="1"/>
</dbReference>
<feature type="compositionally biased region" description="Basic and acidic residues" evidence="16">
    <location>
        <begin position="518"/>
        <end position="527"/>
    </location>
</feature>
<dbReference type="InterPro" id="IPR017946">
    <property type="entry name" value="PLC-like_Pdiesterase_TIM-brl"/>
</dbReference>
<dbReference type="AlphaFoldDB" id="A0A4U1F4Z7"/>
<feature type="region of interest" description="Disordered" evidence="16">
    <location>
        <begin position="518"/>
        <end position="551"/>
    </location>
</feature>
<dbReference type="SUPFAM" id="SSF49562">
    <property type="entry name" value="C2 domain (Calcium/lipid-binding domain, CaLB)"/>
    <property type="match status" value="2"/>
</dbReference>
<evidence type="ECO:0000259" key="18">
    <source>
        <dbReference type="PROSITE" id="PS50008"/>
    </source>
</evidence>
<dbReference type="Gene3D" id="2.30.29.30">
    <property type="entry name" value="Pleckstrin-homology domain (PH domain)/Phosphotyrosine-binding domain (PTB)"/>
    <property type="match status" value="1"/>
</dbReference>
<dbReference type="InterPro" id="IPR000008">
    <property type="entry name" value="C2_dom"/>
</dbReference>
<dbReference type="InterPro" id="IPR001849">
    <property type="entry name" value="PH_domain"/>
</dbReference>
<dbReference type="InterPro" id="IPR035892">
    <property type="entry name" value="C2_domain_sf"/>
</dbReference>
<dbReference type="InterPro" id="IPR001711">
    <property type="entry name" value="PLipase_C_Pinositol-sp_Y"/>
</dbReference>
<dbReference type="SMART" id="SM00233">
    <property type="entry name" value="PH"/>
    <property type="match status" value="1"/>
</dbReference>
<organism evidence="19 20">
    <name type="scientific">Monodon monoceros</name>
    <name type="common">Narwhal</name>
    <name type="synonym">Ceratodon monodon</name>
    <dbReference type="NCBI Taxonomy" id="40151"/>
    <lineage>
        <taxon>Eukaryota</taxon>
        <taxon>Metazoa</taxon>
        <taxon>Chordata</taxon>
        <taxon>Craniata</taxon>
        <taxon>Vertebrata</taxon>
        <taxon>Euteleostomi</taxon>
        <taxon>Mammalia</taxon>
        <taxon>Eutheria</taxon>
        <taxon>Laurasiatheria</taxon>
        <taxon>Artiodactyla</taxon>
        <taxon>Whippomorpha</taxon>
        <taxon>Cetacea</taxon>
        <taxon>Odontoceti</taxon>
        <taxon>Monodontidae</taxon>
        <taxon>Monodon</taxon>
    </lineage>
</organism>
<dbReference type="PRINTS" id="PR00390">
    <property type="entry name" value="PHPHLIPASEC"/>
</dbReference>
<dbReference type="GO" id="GO:0046872">
    <property type="term" value="F:metal ion binding"/>
    <property type="evidence" value="ECO:0007669"/>
    <property type="project" value="UniProtKB-KW"/>
</dbReference>
<evidence type="ECO:0000256" key="12">
    <source>
        <dbReference type="ARBA" id="ARBA00023224"/>
    </source>
</evidence>
<dbReference type="EC" id="3.1.4.11" evidence="15"/>
<evidence type="ECO:0000313" key="19">
    <source>
        <dbReference type="EMBL" id="TKC44461.1"/>
    </source>
</evidence>
<dbReference type="SUPFAM" id="SSF47473">
    <property type="entry name" value="EF-hand"/>
    <property type="match status" value="1"/>
</dbReference>
<evidence type="ECO:0000256" key="11">
    <source>
        <dbReference type="ARBA" id="ARBA00023098"/>
    </source>
</evidence>
<dbReference type="GO" id="GO:0032154">
    <property type="term" value="C:cleavage furrow"/>
    <property type="evidence" value="ECO:0007669"/>
    <property type="project" value="UniProtKB-SubCell"/>
</dbReference>
<evidence type="ECO:0000256" key="14">
    <source>
        <dbReference type="ARBA" id="ARBA00055041"/>
    </source>
</evidence>
<gene>
    <name evidence="19" type="ORF">EI555_013961</name>
</gene>
<dbReference type="SMART" id="SM00149">
    <property type="entry name" value="PLCYc"/>
    <property type="match status" value="1"/>
</dbReference>
<dbReference type="InterPro" id="IPR011992">
    <property type="entry name" value="EF-hand-dom_pair"/>
</dbReference>
<dbReference type="Pfam" id="PF00168">
    <property type="entry name" value="C2"/>
    <property type="match status" value="2"/>
</dbReference>
<evidence type="ECO:0000256" key="1">
    <source>
        <dbReference type="ARBA" id="ARBA00001913"/>
    </source>
</evidence>
<keyword evidence="9" id="KW-0106">Calcium</keyword>
<dbReference type="GO" id="GO:0016042">
    <property type="term" value="P:lipid catabolic process"/>
    <property type="evidence" value="ECO:0007669"/>
    <property type="project" value="UniProtKB-KW"/>
</dbReference>
<comment type="catalytic activity">
    <reaction evidence="13">
        <text>a 1,2-diacyl-sn-glycero-3-phospho-(1D-myo-inositol-4,5-bisphosphate) + H2O = 1D-myo-inositol 1,4,5-trisphosphate + a 1,2-diacyl-sn-glycerol + H(+)</text>
        <dbReference type="Rhea" id="RHEA:33179"/>
        <dbReference type="ChEBI" id="CHEBI:15377"/>
        <dbReference type="ChEBI" id="CHEBI:15378"/>
        <dbReference type="ChEBI" id="CHEBI:17815"/>
        <dbReference type="ChEBI" id="CHEBI:58456"/>
        <dbReference type="ChEBI" id="CHEBI:203600"/>
        <dbReference type="EC" id="3.1.4.11"/>
    </reaction>
    <physiologicalReaction direction="left-to-right" evidence="13">
        <dbReference type="Rhea" id="RHEA:33180"/>
    </physiologicalReaction>
</comment>
<evidence type="ECO:0000256" key="8">
    <source>
        <dbReference type="ARBA" id="ARBA00022801"/>
    </source>
</evidence>
<comment type="function">
    <text evidence="14">Hydrolyzes the phosphatidylinositol 4,5-bisphosphate (PIP2) to generate 2 second messenger molecules diacylglycerol (DAG) and inositol 1,4,5-trisphosphate (IP3). DAG mediates the activation of protein kinase C (PKC), while IP3 releases Ca(2+) from intracellular stores. Essential for trophoblast and placental development. May participate in cytokinesis by hydrolyzing PIP2 at the cleavage furrow. Regulates neurite outgrowth through the inhibition of RhoA/Rho kinase signaling.</text>
</comment>
<feature type="compositionally biased region" description="Gly residues" evidence="16">
    <location>
        <begin position="186"/>
        <end position="197"/>
    </location>
</feature>
<keyword evidence="10 15" id="KW-0442">Lipid degradation</keyword>
<feature type="region of interest" description="Disordered" evidence="16">
    <location>
        <begin position="1"/>
        <end position="43"/>
    </location>
</feature>
<comment type="caution">
    <text evidence="19">The sequence shown here is derived from an EMBL/GenBank/DDBJ whole genome shotgun (WGS) entry which is preliminary data.</text>
</comment>
<protein>
    <recommendedName>
        <fullName evidence="15">Phosphoinositide phospholipase C</fullName>
        <ecNumber evidence="15">3.1.4.11</ecNumber>
    </recommendedName>
</protein>
<dbReference type="InterPro" id="IPR011993">
    <property type="entry name" value="PH-like_dom_sf"/>
</dbReference>
<dbReference type="Proteomes" id="UP000308365">
    <property type="component" value="Unassembled WGS sequence"/>
</dbReference>
<accession>A0A4U1F4Z7</accession>
<dbReference type="FunFam" id="1.10.238.10:FF:000005">
    <property type="entry name" value="Phosphoinositide phospholipase C"/>
    <property type="match status" value="1"/>
</dbReference>
<dbReference type="PROSITE" id="PS50008">
    <property type="entry name" value="PIPLC_Y_DOMAIN"/>
    <property type="match status" value="1"/>
</dbReference>
<dbReference type="Pfam" id="PF14788">
    <property type="entry name" value="EF-hand_10"/>
    <property type="match status" value="1"/>
</dbReference>
<comment type="subcellular location">
    <subcellularLocation>
        <location evidence="3">Cleavage furrow</location>
    </subcellularLocation>
    <subcellularLocation>
        <location evidence="2">Cytoplasm</location>
    </subcellularLocation>
</comment>
<dbReference type="Pfam" id="PF00388">
    <property type="entry name" value="PI-PLC-X"/>
    <property type="match status" value="1"/>
</dbReference>
<dbReference type="SUPFAM" id="SSF50729">
    <property type="entry name" value="PH domain-like"/>
    <property type="match status" value="1"/>
</dbReference>
<name>A0A4U1F4Z7_MONMO</name>
<sequence length="848" mass="95246">MLCGRWRSRHRRREEPPVPAQVAAPVALPSPPAPQDGGNKRPGLRALKKMGLTEDEDVRAMLRGSRLCKIRSRTWQKERLYRLQEDGLSVWFQRRIPRAPSQHIFFVQHIEAVREGHQSEGLRRFGGAFEPARCLTIAFKGRRKNLDLAAPTAEEAQRWVRGLAKLRARLDAMSQRERLDQYPPGEGSGPRGEGGRPCAGRTLRPRGGYFLSTHTWIHFYLHRADSNQDSKMSFKEIKNLLRMVNVDMNDMYAYSLFKECDRSNNEWLEGPEIEEFLRRLLKRPELEEIFHRYSGEDRVLSTPELLEFLEDQGEDGATLAHAQQLIHTYELNETAKQHELMTLDGFMMYLLSPEGAALNPAHTCVFQDMNQPLAHYFISSSHNTYLTDSQIGGPSSTEAYVRAFAQGCRCVELDCWEGPGGEPVIYHGHTLTSKILFRDVIQTVRDHAFTLSPYPVILSLENHCGLEQQAAMARHLHTILGDMLVTQLLDSQNPEELPSPEQLKGRVLVKGKRLPAARNEDGRILSDREEDNEDEDEEEEAGAPEQRRRAKQISPELSALAVYCWASRLRTLRPAPAPPQPCQVSSLSERKAKKLIREAGNSFIRHNACQLTRVYPLGLRMNSANYNPQEMWNSGCQLVALNFQTPGYEMDLNAGRFLINGQCGYVLKPACLRQRDTTFDPECPGPPRTTFTIQVLTAQQLPKLNAEKPNSIVDPLVRIEIHGVPADCACKETTCVLNNGGGPTGASRGQIAGSGAGAGRALDGQACALGFNPRWGQTLQFQLRAPELVLVRFVVEDYDATSPNDFVGQFTLPLSSLKQGYRHIHLLSKDGASLSPATLFVHICIQRS</sequence>
<dbReference type="CDD" id="cd16218">
    <property type="entry name" value="EFh_PI-PLCdelta3"/>
    <property type="match status" value="1"/>
</dbReference>
<dbReference type="SMART" id="SM00239">
    <property type="entry name" value="C2"/>
    <property type="match status" value="1"/>
</dbReference>
<evidence type="ECO:0000256" key="5">
    <source>
        <dbReference type="ARBA" id="ARBA00022553"/>
    </source>
</evidence>
<dbReference type="Gene3D" id="3.20.20.190">
    <property type="entry name" value="Phosphatidylinositol (PI) phosphodiesterase"/>
    <property type="match status" value="1"/>
</dbReference>
<dbReference type="Pfam" id="PF00387">
    <property type="entry name" value="PI-PLC-Y"/>
    <property type="match status" value="1"/>
</dbReference>
<dbReference type="GO" id="GO:0004435">
    <property type="term" value="F:phosphatidylinositol-4,5-bisphosphate phospholipase C activity"/>
    <property type="evidence" value="ECO:0007669"/>
    <property type="project" value="UniProtKB-EC"/>
</dbReference>
<dbReference type="FunFam" id="2.30.29.30:FF:000088">
    <property type="entry name" value="Phosphoinositide phospholipase C"/>
    <property type="match status" value="1"/>
</dbReference>
<dbReference type="PROSITE" id="PS50004">
    <property type="entry name" value="C2"/>
    <property type="match status" value="1"/>
</dbReference>
<dbReference type="PANTHER" id="PTHR10336:SF33">
    <property type="entry name" value="1-PHOSPHATIDYLINOSITOL 4,5-BISPHOSPHATE PHOSPHODIESTERASE DELTA-3"/>
    <property type="match status" value="1"/>
</dbReference>
<keyword evidence="7" id="KW-0677">Repeat</keyword>
<evidence type="ECO:0000256" key="7">
    <source>
        <dbReference type="ARBA" id="ARBA00022737"/>
    </source>
</evidence>
<evidence type="ECO:0000259" key="17">
    <source>
        <dbReference type="PROSITE" id="PS50004"/>
    </source>
</evidence>
<dbReference type="InterPro" id="IPR000909">
    <property type="entry name" value="PLipase_C_PInositol-sp_X_dom"/>
</dbReference>
<keyword evidence="11 15" id="KW-0443">Lipid metabolism</keyword>
<keyword evidence="8 15" id="KW-0378">Hydrolase</keyword>
<dbReference type="GO" id="GO:0035556">
    <property type="term" value="P:intracellular signal transduction"/>
    <property type="evidence" value="ECO:0007669"/>
    <property type="project" value="InterPro"/>
</dbReference>
<dbReference type="Gene3D" id="1.10.238.10">
    <property type="entry name" value="EF-hand"/>
    <property type="match status" value="2"/>
</dbReference>
<dbReference type="CDD" id="cd08630">
    <property type="entry name" value="PI-PLCc_delta3"/>
    <property type="match status" value="1"/>
</dbReference>
<dbReference type="Gene3D" id="2.60.40.150">
    <property type="entry name" value="C2 domain"/>
    <property type="match status" value="1"/>
</dbReference>
<feature type="domain" description="C2" evidence="17">
    <location>
        <begin position="669"/>
        <end position="828"/>
    </location>
</feature>
<evidence type="ECO:0000256" key="10">
    <source>
        <dbReference type="ARBA" id="ARBA00022963"/>
    </source>
</evidence>
<dbReference type="GO" id="GO:0005737">
    <property type="term" value="C:cytoplasm"/>
    <property type="evidence" value="ECO:0007669"/>
    <property type="project" value="UniProtKB-SubCell"/>
</dbReference>
<keyword evidence="12" id="KW-0807">Transducer</keyword>
<dbReference type="PANTHER" id="PTHR10336">
    <property type="entry name" value="PHOSPHOINOSITIDE-SPECIFIC PHOSPHOLIPASE C FAMILY PROTEIN"/>
    <property type="match status" value="1"/>
</dbReference>
<keyword evidence="5" id="KW-0597">Phosphoprotein</keyword>
<evidence type="ECO:0000256" key="6">
    <source>
        <dbReference type="ARBA" id="ARBA00022723"/>
    </source>
</evidence>
<dbReference type="CDD" id="cd00275">
    <property type="entry name" value="C2_PLC_like"/>
    <property type="match status" value="1"/>
</dbReference>
<feature type="domain" description="PI-PLC Y-box" evidence="18">
    <location>
        <begin position="557"/>
        <end position="673"/>
    </location>
</feature>
<evidence type="ECO:0000256" key="4">
    <source>
        <dbReference type="ARBA" id="ARBA00022490"/>
    </source>
</evidence>
<comment type="cofactor">
    <cofactor evidence="1">
        <name>Ca(2+)</name>
        <dbReference type="ChEBI" id="CHEBI:29108"/>
    </cofactor>
</comment>
<evidence type="ECO:0000256" key="13">
    <source>
        <dbReference type="ARBA" id="ARBA00023674"/>
    </source>
</evidence>